<dbReference type="Proteomes" id="UP000007437">
    <property type="component" value="Chromosome"/>
</dbReference>
<dbReference type="STRING" id="882378.RBRH_00863"/>
<dbReference type="EMBL" id="FR687359">
    <property type="protein sequence ID" value="CBW73705.1"/>
    <property type="molecule type" value="Genomic_DNA"/>
</dbReference>
<organism evidence="2 3">
    <name type="scientific">Mycetohabitans rhizoxinica (strain DSM 19002 / CIP 109453 / HKI 454)</name>
    <name type="common">Paraburkholderia rhizoxinica</name>
    <dbReference type="NCBI Taxonomy" id="882378"/>
    <lineage>
        <taxon>Bacteria</taxon>
        <taxon>Pseudomonadati</taxon>
        <taxon>Pseudomonadota</taxon>
        <taxon>Betaproteobacteria</taxon>
        <taxon>Burkholderiales</taxon>
        <taxon>Burkholderiaceae</taxon>
        <taxon>Mycetohabitans</taxon>
    </lineage>
</organism>
<evidence type="ECO:0000313" key="3">
    <source>
        <dbReference type="Proteomes" id="UP000007437"/>
    </source>
</evidence>
<accession>E5AKN3</accession>
<dbReference type="Pfam" id="PF01381">
    <property type="entry name" value="HTH_3"/>
    <property type="match status" value="1"/>
</dbReference>
<protein>
    <submittedName>
        <fullName evidence="2">Transcriptional regulator</fullName>
    </submittedName>
</protein>
<dbReference type="SUPFAM" id="SSF47413">
    <property type="entry name" value="lambda repressor-like DNA-binding domains"/>
    <property type="match status" value="1"/>
</dbReference>
<evidence type="ECO:0000313" key="2">
    <source>
        <dbReference type="EMBL" id="CBW73705.1"/>
    </source>
</evidence>
<evidence type="ECO:0000259" key="1">
    <source>
        <dbReference type="PROSITE" id="PS50943"/>
    </source>
</evidence>
<dbReference type="SMART" id="SM00530">
    <property type="entry name" value="HTH_XRE"/>
    <property type="match status" value="1"/>
</dbReference>
<name>E5AKN3_MYCRK</name>
<dbReference type="InterPro" id="IPR010982">
    <property type="entry name" value="Lambda_DNA-bd_dom_sf"/>
</dbReference>
<dbReference type="PROSITE" id="PS50943">
    <property type="entry name" value="HTH_CROC1"/>
    <property type="match status" value="1"/>
</dbReference>
<dbReference type="KEGG" id="brh:RBRH_00863"/>
<reference evidence="2 3" key="1">
    <citation type="journal article" date="2011" name="J. Bacteriol.">
        <title>Complete genome sequence of Burkholderia rhizoxinica, an endosymbiont of Rhizopus microsporus.</title>
        <authorList>
            <person name="Lackner G."/>
            <person name="Moebius N."/>
            <person name="Partida-Martinez L."/>
            <person name="Hertweck C."/>
        </authorList>
    </citation>
    <scope>NUCLEOTIDE SEQUENCE [LARGE SCALE GENOMIC DNA]</scope>
    <source>
        <strain evidence="3">DSM 19002 / CIP 109453 / HKI 454</strain>
    </source>
</reference>
<proteinExistence type="predicted"/>
<dbReference type="Gene3D" id="1.10.260.40">
    <property type="entry name" value="lambda repressor-like DNA-binding domains"/>
    <property type="match status" value="1"/>
</dbReference>
<sequence length="180" mass="20250">MRPKRLVNILWVQMNTIGARLREERLRLGLSQEEFAAIGGVLRRAQSHYESDERSPDAKYLSAVAELGVDLLYVLRGTRQASDEAGEAATSSEFDTEEQELIENYRALNEAGKAALHAFLSTCFNSSAMLVSAVPRRAKRLAEHRRAAFDQRTAENIERAIAHIKRLRAERAARAKKSNK</sequence>
<gene>
    <name evidence="2" type="ordered locus">RBRH_00863</name>
</gene>
<dbReference type="InterPro" id="IPR001387">
    <property type="entry name" value="Cro/C1-type_HTH"/>
</dbReference>
<dbReference type="HOGENOM" id="CLU_066192_23_2_4"/>
<feature type="domain" description="HTH cro/C1-type" evidence="1">
    <location>
        <begin position="21"/>
        <end position="74"/>
    </location>
</feature>
<dbReference type="eggNOG" id="COG1476">
    <property type="taxonomic scope" value="Bacteria"/>
</dbReference>
<dbReference type="GO" id="GO:0003677">
    <property type="term" value="F:DNA binding"/>
    <property type="evidence" value="ECO:0007669"/>
    <property type="project" value="InterPro"/>
</dbReference>
<dbReference type="AlphaFoldDB" id="E5AKN3"/>
<dbReference type="CDD" id="cd00093">
    <property type="entry name" value="HTH_XRE"/>
    <property type="match status" value="1"/>
</dbReference>